<dbReference type="HOGENOM" id="CLU_018702_2_1_10"/>
<evidence type="ECO:0000256" key="2">
    <source>
        <dbReference type="ARBA" id="ARBA00022679"/>
    </source>
</evidence>
<evidence type="ECO:0000256" key="3">
    <source>
        <dbReference type="ARBA" id="ARBA00022691"/>
    </source>
</evidence>
<keyword evidence="3" id="KW-0949">S-adenosyl-L-methionine</keyword>
<evidence type="ECO:0000256" key="1">
    <source>
        <dbReference type="ARBA" id="ARBA00022603"/>
    </source>
</evidence>
<dbReference type="GO" id="GO:0008168">
    <property type="term" value="F:methyltransferase activity"/>
    <property type="evidence" value="ECO:0007669"/>
    <property type="project" value="UniProtKB-KW"/>
</dbReference>
<organism evidence="5 6">
    <name type="scientific">Parabacteroides merdae CL03T12C32</name>
    <dbReference type="NCBI Taxonomy" id="999420"/>
    <lineage>
        <taxon>Bacteria</taxon>
        <taxon>Pseudomonadati</taxon>
        <taxon>Bacteroidota</taxon>
        <taxon>Bacteroidia</taxon>
        <taxon>Bacteroidales</taxon>
        <taxon>Tannerellaceae</taxon>
        <taxon>Parabacteroides</taxon>
    </lineage>
</organism>
<dbReference type="AlphaFoldDB" id="K5ZIB7"/>
<dbReference type="Gene3D" id="3.40.50.150">
    <property type="entry name" value="Vaccinia Virus protein VP39"/>
    <property type="match status" value="1"/>
</dbReference>
<dbReference type="PATRIC" id="fig|999420.3.peg.935"/>
<dbReference type="PANTHER" id="PTHR12829">
    <property type="entry name" value="N6-ADENOSINE-METHYLTRANSFERASE"/>
    <property type="match status" value="1"/>
</dbReference>
<gene>
    <name evidence="5" type="ORF">HMPREF1060_00923</name>
</gene>
<protein>
    <recommendedName>
        <fullName evidence="7">DNA methyltransferase</fullName>
    </recommendedName>
</protein>
<evidence type="ECO:0000313" key="6">
    <source>
        <dbReference type="Proteomes" id="UP000006271"/>
    </source>
</evidence>
<sequence>MEKIEIFVIDAPWEQRKGGLRKIRKHQGRELDYETISVPGIFGLLERDIFPLAESNHCIFMWTTERYLSECEAEMSKRGYRRHCRMVWNKLNGVAPAFTVRFAHEYLLWFYKEKLLPIARSERGRFTTVLTEKGREHSRKPEVSYRMIEALYPVHRKMDVFSREYRKGWLQYGDQVNHFNIKTNKNL</sequence>
<dbReference type="PANTHER" id="PTHR12829:SF7">
    <property type="entry name" value="N6-ADENOSINE-METHYLTRANSFERASE CATALYTIC SUBUNIT"/>
    <property type="match status" value="1"/>
</dbReference>
<dbReference type="InterPro" id="IPR029063">
    <property type="entry name" value="SAM-dependent_MTases_sf"/>
</dbReference>
<dbReference type="Pfam" id="PF05063">
    <property type="entry name" value="MT-A70"/>
    <property type="match status" value="1"/>
</dbReference>
<evidence type="ECO:0008006" key="7">
    <source>
        <dbReference type="Google" id="ProtNLM"/>
    </source>
</evidence>
<dbReference type="SUPFAM" id="SSF53335">
    <property type="entry name" value="S-adenosyl-L-methionine-dependent methyltransferases"/>
    <property type="match status" value="1"/>
</dbReference>
<dbReference type="GO" id="GO:0032259">
    <property type="term" value="P:methylation"/>
    <property type="evidence" value="ECO:0007669"/>
    <property type="project" value="UniProtKB-KW"/>
</dbReference>
<comment type="similarity">
    <text evidence="4">Belongs to the MT-A70-like family.</text>
</comment>
<accession>K5ZIB7</accession>
<keyword evidence="2" id="KW-0808">Transferase</keyword>
<dbReference type="PROSITE" id="PS51143">
    <property type="entry name" value="MT_A70"/>
    <property type="match status" value="1"/>
</dbReference>
<proteinExistence type="inferred from homology"/>
<evidence type="ECO:0000256" key="4">
    <source>
        <dbReference type="PROSITE-ProRule" id="PRU00489"/>
    </source>
</evidence>
<name>K5ZIB7_9BACT</name>
<dbReference type="InterPro" id="IPR007757">
    <property type="entry name" value="MT-A70-like"/>
</dbReference>
<reference evidence="5 6" key="1">
    <citation type="submission" date="2012-02" db="EMBL/GenBank/DDBJ databases">
        <title>The Genome Sequence of Parabacteroides merdae CL03T12C32.</title>
        <authorList>
            <consortium name="The Broad Institute Genome Sequencing Platform"/>
            <person name="Earl A."/>
            <person name="Ward D."/>
            <person name="Feldgarden M."/>
            <person name="Gevers D."/>
            <person name="Zitomersky N.L."/>
            <person name="Coyne M.J."/>
            <person name="Comstock L.E."/>
            <person name="Young S.K."/>
            <person name="Zeng Q."/>
            <person name="Gargeya S."/>
            <person name="Fitzgerald M."/>
            <person name="Haas B."/>
            <person name="Abouelleil A."/>
            <person name="Alvarado L."/>
            <person name="Arachchi H.M."/>
            <person name="Berlin A."/>
            <person name="Chapman S.B."/>
            <person name="Gearin G."/>
            <person name="Goldberg J."/>
            <person name="Griggs A."/>
            <person name="Gujja S."/>
            <person name="Hansen M."/>
            <person name="Heiman D."/>
            <person name="Howarth C."/>
            <person name="Larimer J."/>
            <person name="Lui A."/>
            <person name="MacDonald P.J.P."/>
            <person name="McCowen C."/>
            <person name="Montmayeur A."/>
            <person name="Murphy C."/>
            <person name="Neiman D."/>
            <person name="Pearson M."/>
            <person name="Priest M."/>
            <person name="Roberts A."/>
            <person name="Saif S."/>
            <person name="Shea T."/>
            <person name="Sisk P."/>
            <person name="Stolte C."/>
            <person name="Sykes S."/>
            <person name="Wortman J."/>
            <person name="Nusbaum C."/>
            <person name="Birren B."/>
        </authorList>
    </citation>
    <scope>NUCLEOTIDE SEQUENCE [LARGE SCALE GENOMIC DNA]</scope>
    <source>
        <strain evidence="5 6">CL03T12C32</strain>
    </source>
</reference>
<keyword evidence="1" id="KW-0489">Methyltransferase</keyword>
<dbReference type="EMBL" id="AGZQ01000003">
    <property type="protein sequence ID" value="EKN15454.1"/>
    <property type="molecule type" value="Genomic_DNA"/>
</dbReference>
<dbReference type="RefSeq" id="WP_005643534.1">
    <property type="nucleotide sequence ID" value="NZ_JH976452.1"/>
</dbReference>
<dbReference type="Proteomes" id="UP000006271">
    <property type="component" value="Unassembled WGS sequence"/>
</dbReference>
<comment type="caution">
    <text evidence="5">The sequence shown here is derived from an EMBL/GenBank/DDBJ whole genome shotgun (WGS) entry which is preliminary data.</text>
</comment>
<evidence type="ECO:0000313" key="5">
    <source>
        <dbReference type="EMBL" id="EKN15454.1"/>
    </source>
</evidence>